<dbReference type="Proteomes" id="UP000603463">
    <property type="component" value="Unassembled WGS sequence"/>
</dbReference>
<dbReference type="InterPro" id="IPR051313">
    <property type="entry name" value="Bact_iron-sidero_bind"/>
</dbReference>
<accession>A0A9Q4ZV39</accession>
<dbReference type="Gene3D" id="3.40.50.1980">
    <property type="entry name" value="Nitrogenase molybdenum iron protein domain"/>
    <property type="match status" value="2"/>
</dbReference>
<dbReference type="Proteomes" id="UP000608063">
    <property type="component" value="Unassembled WGS sequence"/>
</dbReference>
<dbReference type="EMBL" id="WVBC01000030">
    <property type="protein sequence ID" value="NKT78793.1"/>
    <property type="molecule type" value="Genomic_DNA"/>
</dbReference>
<evidence type="ECO:0000256" key="2">
    <source>
        <dbReference type="ARBA" id="ARBA00008814"/>
    </source>
</evidence>
<dbReference type="PANTHER" id="PTHR30532:SF1">
    <property type="entry name" value="IRON(3+)-HYDROXAMATE-BINDING PROTEIN FHUD"/>
    <property type="match status" value="1"/>
</dbReference>
<proteinExistence type="inferred from homology"/>
<evidence type="ECO:0000256" key="3">
    <source>
        <dbReference type="ARBA" id="ARBA00022448"/>
    </source>
</evidence>
<dbReference type="PROSITE" id="PS51318">
    <property type="entry name" value="TAT"/>
    <property type="match status" value="1"/>
</dbReference>
<dbReference type="GO" id="GO:0030288">
    <property type="term" value="C:outer membrane-bounded periplasmic space"/>
    <property type="evidence" value="ECO:0007669"/>
    <property type="project" value="TreeGrafter"/>
</dbReference>
<dbReference type="GO" id="GO:1901678">
    <property type="term" value="P:iron coordination entity transport"/>
    <property type="evidence" value="ECO:0007669"/>
    <property type="project" value="UniProtKB-ARBA"/>
</dbReference>
<name>A0A9Q4ZV39_RHOHA</name>
<dbReference type="PANTHER" id="PTHR30532">
    <property type="entry name" value="IRON III DICITRATE-BINDING PERIPLASMIC PROTEIN"/>
    <property type="match status" value="1"/>
</dbReference>
<keyword evidence="4" id="KW-0732">Signal</keyword>
<feature type="domain" description="Fe/B12 periplasmic-binding" evidence="5">
    <location>
        <begin position="81"/>
        <end position="330"/>
    </location>
</feature>
<comment type="caution">
    <text evidence="7">The sequence shown here is derived from an EMBL/GenBank/DDBJ whole genome shotgun (WGS) entry which is preliminary data.</text>
</comment>
<evidence type="ECO:0000313" key="7">
    <source>
        <dbReference type="EMBL" id="NKT78793.1"/>
    </source>
</evidence>
<dbReference type="SUPFAM" id="SSF53807">
    <property type="entry name" value="Helical backbone' metal receptor"/>
    <property type="match status" value="1"/>
</dbReference>
<dbReference type="InterPro" id="IPR002491">
    <property type="entry name" value="ABC_transptr_periplasmic_BD"/>
</dbReference>
<dbReference type="AlphaFoldDB" id="A0A9Q4ZV39"/>
<evidence type="ECO:0000313" key="6">
    <source>
        <dbReference type="EMBL" id="MBM4566096.1"/>
    </source>
</evidence>
<protein>
    <submittedName>
        <fullName evidence="7">ABC transporter substrate-binding protein</fullName>
    </submittedName>
</protein>
<dbReference type="EMBL" id="WVDC01000001">
    <property type="protein sequence ID" value="NKW41503.1"/>
    <property type="molecule type" value="Genomic_DNA"/>
</dbReference>
<dbReference type="EMBL" id="WUXR01000005">
    <property type="protein sequence ID" value="MBM4566096.1"/>
    <property type="molecule type" value="Genomic_DNA"/>
</dbReference>
<evidence type="ECO:0000313" key="8">
    <source>
        <dbReference type="EMBL" id="NKW41503.1"/>
    </source>
</evidence>
<dbReference type="Pfam" id="PF01497">
    <property type="entry name" value="Peripla_BP_2"/>
    <property type="match status" value="1"/>
</dbReference>
<comment type="subcellular location">
    <subcellularLocation>
        <location evidence="1">Cell envelope</location>
    </subcellularLocation>
</comment>
<evidence type="ECO:0000256" key="1">
    <source>
        <dbReference type="ARBA" id="ARBA00004196"/>
    </source>
</evidence>
<evidence type="ECO:0000256" key="4">
    <source>
        <dbReference type="ARBA" id="ARBA00022729"/>
    </source>
</evidence>
<reference evidence="6" key="1">
    <citation type="submission" date="2019-11" db="EMBL/GenBank/DDBJ databases">
        <title>Spread of Macrolides and rifampicin resistant Rhodococcus equi in clinical isolates in the USA.</title>
        <authorList>
            <person name="Alvarez-Narvaez S."/>
            <person name="Huber L."/>
            <person name="Cohen N.D."/>
            <person name="Slovis N."/>
            <person name="Greiter M."/>
            <person name="Giguere S."/>
            <person name="Hart K."/>
        </authorList>
    </citation>
    <scope>NUCLEOTIDE SEQUENCE</scope>
    <source>
        <strain evidence="6">Lh_17</strain>
    </source>
</reference>
<evidence type="ECO:0000313" key="9">
    <source>
        <dbReference type="Proteomes" id="UP000603463"/>
    </source>
</evidence>
<comment type="similarity">
    <text evidence="2">Belongs to the bacterial solute-binding protein 8 family.</text>
</comment>
<sequence>MTPLMSPPHPARPHLDAVGVDRQWAELTAALSRRGFLGAIALGATAFTVGCGTSSGSDTASAATRAVTTPLGTYDIPVAPQRVVVIDSRLDLEPALALELPVIATSYDTPAPWLPPVDARVLTAPVDLEEVLGLAPDLIVCVNLDSEMWPAPKLLDIAPVITTEFTVPWKENLTRLADWLGRTATFDRVLAEYDAVAAAFRARHRDTLARARFGIVSLQQDQFYLVHNGGSRLPPQVLADVGGTLGSIGGLSDSDSFGMESLELLDGLDGLIVLAPRGDLGALARDVLWQRVPAVAAGRVQVIDQRLQFGSVYSAIELVAQFDTLLSRLG</sequence>
<dbReference type="PROSITE" id="PS50983">
    <property type="entry name" value="FE_B12_PBP"/>
    <property type="match status" value="1"/>
</dbReference>
<gene>
    <name evidence="6" type="ORF">GS441_11810</name>
    <name evidence="7" type="ORF">GS882_11845</name>
    <name evidence="8" type="ORF">GS947_07695</name>
</gene>
<reference evidence="7" key="2">
    <citation type="journal article" date="2020" name="Environ. Microbiol.">
        <title>The novel and transferable erm(51) gene confers Macrolides, Lincosamides, and Streptogramins B (MLSB) resistance to clonal Rhodococcus equi in the environment.</title>
        <authorList>
            <person name="Huber L."/>
            <person name="Giguere S."/>
            <person name="Slovis N.M."/>
            <person name="Alvarez-Narvaez S."/>
            <person name="Hart K.A."/>
            <person name="Greiter M."/>
            <person name="Morris E.R.A."/>
            <person name="Cohen N.D."/>
        </authorList>
    </citation>
    <scope>NUCLEOTIDE SEQUENCE</scope>
    <source>
        <strain evidence="7">Lh_116_1</strain>
        <strain evidence="8">Lh_16_1</strain>
    </source>
</reference>
<dbReference type="RefSeq" id="WP_139809690.1">
    <property type="nucleotide sequence ID" value="NZ_CP095477.1"/>
</dbReference>
<keyword evidence="3" id="KW-0813">Transport</keyword>
<dbReference type="InterPro" id="IPR006311">
    <property type="entry name" value="TAT_signal"/>
</dbReference>
<dbReference type="Proteomes" id="UP000808906">
    <property type="component" value="Unassembled WGS sequence"/>
</dbReference>
<evidence type="ECO:0000259" key="5">
    <source>
        <dbReference type="PROSITE" id="PS50983"/>
    </source>
</evidence>
<organism evidence="7 9">
    <name type="scientific">Rhodococcus hoagii</name>
    <name type="common">Corynebacterium equii</name>
    <dbReference type="NCBI Taxonomy" id="43767"/>
    <lineage>
        <taxon>Bacteria</taxon>
        <taxon>Bacillati</taxon>
        <taxon>Actinomycetota</taxon>
        <taxon>Actinomycetes</taxon>
        <taxon>Mycobacteriales</taxon>
        <taxon>Nocardiaceae</taxon>
        <taxon>Prescottella</taxon>
    </lineage>
</organism>